<proteinExistence type="predicted"/>
<keyword evidence="1" id="KW-0175">Coiled coil</keyword>
<feature type="compositionally biased region" description="Basic and acidic residues" evidence="2">
    <location>
        <begin position="697"/>
        <end position="710"/>
    </location>
</feature>
<gene>
    <name evidence="3" type="ORF">BBK36DRAFT_1189792</name>
</gene>
<evidence type="ECO:0000313" key="4">
    <source>
        <dbReference type="Proteomes" id="UP000241546"/>
    </source>
</evidence>
<evidence type="ECO:0000313" key="3">
    <source>
        <dbReference type="EMBL" id="PTB61948.1"/>
    </source>
</evidence>
<feature type="compositionally biased region" description="Low complexity" evidence="2">
    <location>
        <begin position="633"/>
        <end position="643"/>
    </location>
</feature>
<protein>
    <submittedName>
        <fullName evidence="3">Uncharacterized protein</fullName>
    </submittedName>
</protein>
<feature type="compositionally biased region" description="Polar residues" evidence="2">
    <location>
        <begin position="600"/>
        <end position="623"/>
    </location>
</feature>
<feature type="coiled-coil region" evidence="1">
    <location>
        <begin position="89"/>
        <end position="133"/>
    </location>
</feature>
<dbReference type="GeneID" id="36604757"/>
<keyword evidence="4" id="KW-1185">Reference proteome</keyword>
<feature type="compositionally biased region" description="Low complexity" evidence="2">
    <location>
        <begin position="469"/>
        <end position="478"/>
    </location>
</feature>
<organism evidence="3 4">
    <name type="scientific">Trichoderma citrinoviride</name>
    <dbReference type="NCBI Taxonomy" id="58853"/>
    <lineage>
        <taxon>Eukaryota</taxon>
        <taxon>Fungi</taxon>
        <taxon>Dikarya</taxon>
        <taxon>Ascomycota</taxon>
        <taxon>Pezizomycotina</taxon>
        <taxon>Sordariomycetes</taxon>
        <taxon>Hypocreomycetidae</taxon>
        <taxon>Hypocreales</taxon>
        <taxon>Hypocreaceae</taxon>
        <taxon>Trichoderma</taxon>
    </lineage>
</organism>
<feature type="compositionally biased region" description="Basic and acidic residues" evidence="2">
    <location>
        <begin position="725"/>
        <end position="743"/>
    </location>
</feature>
<dbReference type="RefSeq" id="XP_024745268.1">
    <property type="nucleotide sequence ID" value="XM_024896639.1"/>
</dbReference>
<feature type="region of interest" description="Disordered" evidence="2">
    <location>
        <begin position="1"/>
        <end position="82"/>
    </location>
</feature>
<feature type="compositionally biased region" description="Basic and acidic residues" evidence="2">
    <location>
        <begin position="510"/>
        <end position="520"/>
    </location>
</feature>
<feature type="region of interest" description="Disordered" evidence="2">
    <location>
        <begin position="451"/>
        <end position="756"/>
    </location>
</feature>
<feature type="compositionally biased region" description="Polar residues" evidence="2">
    <location>
        <begin position="1"/>
        <end position="13"/>
    </location>
</feature>
<feature type="compositionally biased region" description="Basic and acidic residues" evidence="2">
    <location>
        <begin position="14"/>
        <end position="25"/>
    </location>
</feature>
<evidence type="ECO:0000256" key="2">
    <source>
        <dbReference type="SAM" id="MobiDB-lite"/>
    </source>
</evidence>
<dbReference type="EMBL" id="KZ680226">
    <property type="protein sequence ID" value="PTB61948.1"/>
    <property type="molecule type" value="Genomic_DNA"/>
</dbReference>
<dbReference type="Proteomes" id="UP000241546">
    <property type="component" value="Unassembled WGS sequence"/>
</dbReference>
<dbReference type="OrthoDB" id="3439669at2759"/>
<name>A0A2T4AY87_9HYPO</name>
<accession>A0A2T4AY87</accession>
<evidence type="ECO:0000256" key="1">
    <source>
        <dbReference type="SAM" id="Coils"/>
    </source>
</evidence>
<sequence length="771" mass="86033">MDDNIETFNLTPSETHDSSESHDISLEGNDDALPSTSTPDPTPSGPPSVGEHEAAFEDPGPSVDQDTHAASDSEAETWSGFSHPEAQYNIALQRLLEKARSRKQKVKKLEEEKRKHLEKEKRLEAELRQLKACKSRRTEVTWPSLFDGEGSRDWTAIYKLACMEGNASPLVSKIHPDLRLRGPTSEELQNDLLQKDAAPLRTMPEAFRVPADIQFRILKHFFHFKGKVVHAISRLDPNHAEDSAPLNRDGKPSFHHRLHVGRKPGRFAKGIRANVQRLQHVEILWIGSQYMAHELNERNKYTSRRTYSLIWLPEAIRLKTLGIYLPESSKDYMRRRHETNGMVRHMQRKSQLHPNFRGFRQLRTLQGLDYISCLRGLDRAEFWDFDRWLDTAQRKRPVRDWHFVQDVNNAVRRPKEAGDRCRSQLKNLFPLIPSFAPSEMDWAILLNGLESSDAQGPGPGTPEEVNMVGDSGSSSDSSSESDSDSGSDDGSDDGEDDAVQSSQTSSMIPRLRDLQLRNNDDSQVDAQSSAMEVEAHAGNDLEMGNGQEMDGDQDMVMDDGPQMVIDQHMDHDGVGDDEATIVPDNRSVAGEQVVDLTMDENGQQPEQEPVSQSTAPASGSRSESPLFVDDYRPSYSPSPTTTNSDDRDTAAEAENRSQTSGGQGDEESLFIGRAPTHLQQTPSVAGRPILWSPTASRDSRSVKREDKDPTDNFLPAENLNGTPSESRKRDMVKVEGGDGHVDGDGGSGSAKRPRISELRGSTCRVFHSFGF</sequence>
<reference evidence="4" key="1">
    <citation type="submission" date="2016-07" db="EMBL/GenBank/DDBJ databases">
        <title>Multiple horizontal gene transfer events from other fungi enriched the ability of initially mycotrophic Trichoderma (Ascomycota) to feed on dead plant biomass.</title>
        <authorList>
            <consortium name="DOE Joint Genome Institute"/>
            <person name="Atanasova L."/>
            <person name="Chenthamara K."/>
            <person name="Zhang J."/>
            <person name="Grujic M."/>
            <person name="Henrissat B."/>
            <person name="Kuo A."/>
            <person name="Aerts A."/>
            <person name="Salamov A."/>
            <person name="Lipzen A."/>
            <person name="Labutti K."/>
            <person name="Barry K."/>
            <person name="Miao Y."/>
            <person name="Rahimi M.J."/>
            <person name="Shen Q."/>
            <person name="Grigoriev I.V."/>
            <person name="Kubicek C.P."/>
            <person name="Druzhinina I.S."/>
        </authorList>
    </citation>
    <scope>NUCLEOTIDE SEQUENCE [LARGE SCALE GENOMIC DNA]</scope>
    <source>
        <strain evidence="4">TUCIM 6016</strain>
    </source>
</reference>
<feature type="compositionally biased region" description="Acidic residues" evidence="2">
    <location>
        <begin position="479"/>
        <end position="498"/>
    </location>
</feature>
<feature type="compositionally biased region" description="Basic and acidic residues" evidence="2">
    <location>
        <begin position="644"/>
        <end position="655"/>
    </location>
</feature>
<dbReference type="AlphaFoldDB" id="A0A2T4AY87"/>